<evidence type="ECO:0000256" key="6">
    <source>
        <dbReference type="ARBA" id="ARBA00022918"/>
    </source>
</evidence>
<evidence type="ECO:0000256" key="3">
    <source>
        <dbReference type="ARBA" id="ARBA00022722"/>
    </source>
</evidence>
<proteinExistence type="predicted"/>
<evidence type="ECO:0000256" key="2">
    <source>
        <dbReference type="ARBA" id="ARBA00022695"/>
    </source>
</evidence>
<dbReference type="FunFam" id="3.10.20.370:FF:000003">
    <property type="entry name" value="Transposon Tf2-6 polyprotein"/>
    <property type="match status" value="1"/>
</dbReference>
<dbReference type="PROSITE" id="PS50994">
    <property type="entry name" value="INTEGRASE"/>
    <property type="match status" value="1"/>
</dbReference>
<protein>
    <recommendedName>
        <fullName evidence="7">Gypsy retrotransposon integrase-like protein 1</fullName>
    </recommendedName>
</protein>
<dbReference type="GO" id="GO:0003964">
    <property type="term" value="F:RNA-directed DNA polymerase activity"/>
    <property type="evidence" value="ECO:0007669"/>
    <property type="project" value="UniProtKB-KW"/>
</dbReference>
<keyword evidence="3" id="KW-0540">Nuclease</keyword>
<evidence type="ECO:0000256" key="1">
    <source>
        <dbReference type="ARBA" id="ARBA00022679"/>
    </source>
</evidence>
<dbReference type="InterPro" id="IPR036397">
    <property type="entry name" value="RNaseH_sf"/>
</dbReference>
<dbReference type="InterPro" id="IPR041588">
    <property type="entry name" value="Integrase_H2C2"/>
</dbReference>
<dbReference type="OMA" id="CERANQE"/>
<organism evidence="9 10">
    <name type="scientific">Kryptolebias marmoratus</name>
    <name type="common">Mangrove killifish</name>
    <name type="synonym">Rivulus marmoratus</name>
    <dbReference type="NCBI Taxonomy" id="37003"/>
    <lineage>
        <taxon>Eukaryota</taxon>
        <taxon>Metazoa</taxon>
        <taxon>Chordata</taxon>
        <taxon>Craniata</taxon>
        <taxon>Vertebrata</taxon>
        <taxon>Euteleostomi</taxon>
        <taxon>Actinopterygii</taxon>
        <taxon>Neopterygii</taxon>
        <taxon>Teleostei</taxon>
        <taxon>Neoteleostei</taxon>
        <taxon>Acanthomorphata</taxon>
        <taxon>Ovalentaria</taxon>
        <taxon>Atherinomorphae</taxon>
        <taxon>Cyprinodontiformes</taxon>
        <taxon>Rivulidae</taxon>
        <taxon>Kryptolebias</taxon>
    </lineage>
</organism>
<dbReference type="SUPFAM" id="SSF56672">
    <property type="entry name" value="DNA/RNA polymerases"/>
    <property type="match status" value="1"/>
</dbReference>
<dbReference type="InterPro" id="IPR043502">
    <property type="entry name" value="DNA/RNA_pol_sf"/>
</dbReference>
<keyword evidence="10" id="KW-1185">Reference proteome</keyword>
<dbReference type="FunFam" id="3.30.420.10:FF:000032">
    <property type="entry name" value="Retrovirus-related Pol polyprotein from transposon 297-like Protein"/>
    <property type="match status" value="1"/>
</dbReference>
<reference evidence="9" key="1">
    <citation type="submission" date="2025-08" db="UniProtKB">
        <authorList>
            <consortium name="Ensembl"/>
        </authorList>
    </citation>
    <scope>IDENTIFICATION</scope>
</reference>
<dbReference type="CDD" id="cd09274">
    <property type="entry name" value="RNase_HI_RT_Ty3"/>
    <property type="match status" value="1"/>
</dbReference>
<dbReference type="Gene3D" id="3.30.420.10">
    <property type="entry name" value="Ribonuclease H-like superfamily/Ribonuclease H"/>
    <property type="match status" value="1"/>
</dbReference>
<dbReference type="AlphaFoldDB" id="A0A3Q3B5M5"/>
<evidence type="ECO:0000256" key="5">
    <source>
        <dbReference type="ARBA" id="ARBA00022801"/>
    </source>
</evidence>
<dbReference type="GO" id="GO:0003676">
    <property type="term" value="F:nucleic acid binding"/>
    <property type="evidence" value="ECO:0007669"/>
    <property type="project" value="InterPro"/>
</dbReference>
<keyword evidence="5" id="KW-0378">Hydrolase</keyword>
<dbReference type="STRING" id="37003.ENSKMAP00000019449"/>
<dbReference type="InterPro" id="IPR001584">
    <property type="entry name" value="Integrase_cat-core"/>
</dbReference>
<dbReference type="Pfam" id="PF00665">
    <property type="entry name" value="rve"/>
    <property type="match status" value="1"/>
</dbReference>
<feature type="domain" description="Integrase catalytic" evidence="8">
    <location>
        <begin position="271"/>
        <end position="430"/>
    </location>
</feature>
<name>A0A3Q3B5M5_KRYMA</name>
<evidence type="ECO:0000256" key="4">
    <source>
        <dbReference type="ARBA" id="ARBA00022759"/>
    </source>
</evidence>
<keyword evidence="1" id="KW-0808">Transferase</keyword>
<dbReference type="InterPro" id="IPR050951">
    <property type="entry name" value="Retrovirus_Pol_polyprotein"/>
</dbReference>
<dbReference type="Proteomes" id="UP000264800">
    <property type="component" value="Unplaced"/>
</dbReference>
<dbReference type="PANTHER" id="PTHR37984:SF15">
    <property type="entry name" value="INTEGRASE CATALYTIC DOMAIN-CONTAINING PROTEIN"/>
    <property type="match status" value="1"/>
</dbReference>
<dbReference type="Ensembl" id="ENSKMAT00000019712.1">
    <property type="protein sequence ID" value="ENSKMAP00000019449.1"/>
    <property type="gene ID" value="ENSKMAG00000014418.1"/>
</dbReference>
<dbReference type="SUPFAM" id="SSF53098">
    <property type="entry name" value="Ribonuclease H-like"/>
    <property type="match status" value="1"/>
</dbReference>
<dbReference type="PANTHER" id="PTHR37984">
    <property type="entry name" value="PROTEIN CBG26694"/>
    <property type="match status" value="1"/>
</dbReference>
<reference evidence="9" key="2">
    <citation type="submission" date="2025-09" db="UniProtKB">
        <authorList>
            <consortium name="Ensembl"/>
        </authorList>
    </citation>
    <scope>IDENTIFICATION</scope>
</reference>
<dbReference type="GO" id="GO:0004519">
    <property type="term" value="F:endonuclease activity"/>
    <property type="evidence" value="ECO:0007669"/>
    <property type="project" value="UniProtKB-KW"/>
</dbReference>
<keyword evidence="2" id="KW-0548">Nucleotidyltransferase</keyword>
<evidence type="ECO:0000259" key="8">
    <source>
        <dbReference type="PROSITE" id="PS50994"/>
    </source>
</evidence>
<evidence type="ECO:0000313" key="10">
    <source>
        <dbReference type="Proteomes" id="UP000264800"/>
    </source>
</evidence>
<dbReference type="GO" id="GO:0016787">
    <property type="term" value="F:hydrolase activity"/>
    <property type="evidence" value="ECO:0007669"/>
    <property type="project" value="UniProtKB-KW"/>
</dbReference>
<dbReference type="FunFam" id="1.10.340.70:FF:000001">
    <property type="entry name" value="Retrovirus-related Pol polyprotein from transposon gypsy-like Protein"/>
    <property type="match status" value="1"/>
</dbReference>
<dbReference type="InterPro" id="IPR012337">
    <property type="entry name" value="RNaseH-like_sf"/>
</dbReference>
<dbReference type="Gene3D" id="1.10.340.70">
    <property type="match status" value="1"/>
</dbReference>
<keyword evidence="6" id="KW-0695">RNA-directed DNA polymerase</keyword>
<evidence type="ECO:0000313" key="9">
    <source>
        <dbReference type="Ensembl" id="ENSKMAP00000019449.1"/>
    </source>
</evidence>
<dbReference type="Pfam" id="PF17917">
    <property type="entry name" value="RT_RNaseH"/>
    <property type="match status" value="1"/>
</dbReference>
<keyword evidence="4" id="KW-0255">Endonuclease</keyword>
<dbReference type="InterPro" id="IPR041373">
    <property type="entry name" value="RT_RNaseH"/>
</dbReference>
<evidence type="ECO:0000256" key="7">
    <source>
        <dbReference type="ARBA" id="ARBA00039658"/>
    </source>
</evidence>
<dbReference type="GO" id="GO:0015074">
    <property type="term" value="P:DNA integration"/>
    <property type="evidence" value="ECO:0007669"/>
    <property type="project" value="InterPro"/>
</dbReference>
<dbReference type="GeneTree" id="ENSGT01060000248608"/>
<dbReference type="Gene3D" id="3.10.20.370">
    <property type="match status" value="1"/>
</dbReference>
<sequence length="468" mass="52747">MAFRELKRLFSSAPVLCHPDPGKQFLVEVDASDTGVGAVLSQRSSSDSKVHPCAFFSRRLSPSERNYDVGNRELLAIKLALEEWRHWLEGSREPFVIWTDHKNLTYLQNAKRLNPRQARWSLFFARFNFILTYRPGTKNIKADALSRQFSATDSPKSEVNVLPESCFVGSLTWEIENTIAVAQRTEPDPGTGPRGRRFVPESVVGKVLDWVHNHRFTCHPGITRMTTFAQRHFWWPTMTADIKEYVSACQTCARNKSLHQPPSGLLQPLPVPARPWSHISLDFVTGLPPSEGNTVILNIVDRFSKSAHFIPLTKLPSALETAQLLVHHVFRLHGIPQDVVSDRGPQFVSQVWKAFCNALGAQVSLSSCYHPQSNGQTERCNQELEAALRCVINNNPSSWCKHLPLIEYANNGHTSAATGFSPFESSLGYNPPLFPDQETEILVPSVQAHIKRCQRIWRQTRAALLRTA</sequence>
<dbReference type="Pfam" id="PF17921">
    <property type="entry name" value="Integrase_H2C2"/>
    <property type="match status" value="1"/>
</dbReference>
<accession>A0A3Q3B5M5</accession>